<sequence length="48" mass="4929">MLTGTLVNTLMNIPSGTAFGGIPRSSDLPRPCTATIPPAPQPALVQKP</sequence>
<gene>
    <name evidence="2" type="ORF">HMPREF0576_1265</name>
</gene>
<feature type="region of interest" description="Disordered" evidence="1">
    <location>
        <begin position="21"/>
        <end position="48"/>
    </location>
</feature>
<proteinExistence type="predicted"/>
<dbReference type="AlphaFoldDB" id="E6M4M5"/>
<organism evidence="2 3">
    <name type="scientific">Mobiluncus holmesii ATCC 35242</name>
    <dbReference type="NCBI Taxonomy" id="887899"/>
    <lineage>
        <taxon>Bacteria</taxon>
        <taxon>Bacillati</taxon>
        <taxon>Actinomycetota</taxon>
        <taxon>Actinomycetes</taxon>
        <taxon>Actinomycetales</taxon>
        <taxon>Actinomycetaceae</taxon>
        <taxon>Mobiluncus</taxon>
    </lineage>
</organism>
<dbReference type="EMBL" id="AEPZ01000010">
    <property type="protein sequence ID" value="EFU81423.1"/>
    <property type="molecule type" value="Genomic_DNA"/>
</dbReference>
<reference evidence="2 3" key="1">
    <citation type="submission" date="2010-12" db="EMBL/GenBank/DDBJ databases">
        <authorList>
            <person name="Muzny D."/>
            <person name="Qin X."/>
            <person name="Deng J."/>
            <person name="Jiang H."/>
            <person name="Liu Y."/>
            <person name="Qu J."/>
            <person name="Song X.-Z."/>
            <person name="Zhang L."/>
            <person name="Thornton R."/>
            <person name="Coyle M."/>
            <person name="Francisco L."/>
            <person name="Jackson L."/>
            <person name="Javaid M."/>
            <person name="Korchina V."/>
            <person name="Kovar C."/>
            <person name="Mata R."/>
            <person name="Mathew T."/>
            <person name="Ngo R."/>
            <person name="Nguyen L."/>
            <person name="Nguyen N."/>
            <person name="Okwuonu G."/>
            <person name="Ongeri F."/>
            <person name="Pham C."/>
            <person name="Simmons D."/>
            <person name="Wilczek-Boney K."/>
            <person name="Hale W."/>
            <person name="Jakkamsetti A."/>
            <person name="Pham P."/>
            <person name="Ruth R."/>
            <person name="San Lucas F."/>
            <person name="Warren J."/>
            <person name="Zhang J."/>
            <person name="Zhao Z."/>
            <person name="Zhou C."/>
            <person name="Zhu D."/>
            <person name="Lee S."/>
            <person name="Bess C."/>
            <person name="Blankenburg K."/>
            <person name="Forbes L."/>
            <person name="Fu Q."/>
            <person name="Gubbala S."/>
            <person name="Hirani K."/>
            <person name="Jayaseelan J.C."/>
            <person name="Lara F."/>
            <person name="Munidasa M."/>
            <person name="Palculict T."/>
            <person name="Patil S."/>
            <person name="Pu L.-L."/>
            <person name="Saada N."/>
            <person name="Tang L."/>
            <person name="Weissenberger G."/>
            <person name="Zhu Y."/>
            <person name="Hemphill L."/>
            <person name="Shang Y."/>
            <person name="Youmans B."/>
            <person name="Ayvaz T."/>
            <person name="Ross M."/>
            <person name="Santibanez J."/>
            <person name="Aqrawi P."/>
            <person name="Gross S."/>
            <person name="Joshi V."/>
            <person name="Fowler G."/>
            <person name="Nazareth L."/>
            <person name="Reid J."/>
            <person name="Worley K."/>
            <person name="Petrosino J."/>
            <person name="Highlander S."/>
            <person name="Gibbs R."/>
        </authorList>
    </citation>
    <scope>NUCLEOTIDE SEQUENCE [LARGE SCALE GENOMIC DNA]</scope>
    <source>
        <strain evidence="2 3">ATCC 35242</strain>
    </source>
</reference>
<evidence type="ECO:0000313" key="3">
    <source>
        <dbReference type="Proteomes" id="UP000003343"/>
    </source>
</evidence>
<name>E6M4M5_9ACTO</name>
<comment type="caution">
    <text evidence="2">The sequence shown here is derived from an EMBL/GenBank/DDBJ whole genome shotgun (WGS) entry which is preliminary data.</text>
</comment>
<evidence type="ECO:0000256" key="1">
    <source>
        <dbReference type="SAM" id="MobiDB-lite"/>
    </source>
</evidence>
<dbReference type="Proteomes" id="UP000003343">
    <property type="component" value="Unassembled WGS sequence"/>
</dbReference>
<evidence type="ECO:0000313" key="2">
    <source>
        <dbReference type="EMBL" id="EFU81423.1"/>
    </source>
</evidence>
<keyword evidence="3" id="KW-1185">Reference proteome</keyword>
<protein>
    <submittedName>
        <fullName evidence="2">Uncharacterized protein</fullName>
    </submittedName>
</protein>
<dbReference type="HOGENOM" id="CLU_216397_0_0_11"/>
<accession>E6M4M5</accession>